<protein>
    <recommendedName>
        <fullName evidence="7">Zn(2)-C6 fungal-type domain-containing protein</fullName>
    </recommendedName>
</protein>
<evidence type="ECO:0000259" key="7">
    <source>
        <dbReference type="PROSITE" id="PS50048"/>
    </source>
</evidence>
<evidence type="ECO:0000313" key="8">
    <source>
        <dbReference type="EMBL" id="CAH0053861.1"/>
    </source>
</evidence>
<evidence type="ECO:0000256" key="6">
    <source>
        <dbReference type="SAM" id="MobiDB-lite"/>
    </source>
</evidence>
<reference evidence="8 9" key="2">
    <citation type="submission" date="2021-10" db="EMBL/GenBank/DDBJ databases">
        <authorList>
            <person name="Piombo E."/>
        </authorList>
    </citation>
    <scope>NUCLEOTIDE SEQUENCE [LARGE SCALE GENOMIC DNA]</scope>
</reference>
<dbReference type="OrthoDB" id="1924787at2759"/>
<keyword evidence="9" id="KW-1185">Reference proteome</keyword>
<name>A0A9N9ZE36_9HYPO</name>
<dbReference type="PROSITE" id="PS00463">
    <property type="entry name" value="ZN2_CY6_FUNGAL_1"/>
    <property type="match status" value="1"/>
</dbReference>
<dbReference type="AlphaFoldDB" id="A0A9N9ZE36"/>
<dbReference type="GO" id="GO:0006351">
    <property type="term" value="P:DNA-templated transcription"/>
    <property type="evidence" value="ECO:0007669"/>
    <property type="project" value="InterPro"/>
</dbReference>
<evidence type="ECO:0000256" key="2">
    <source>
        <dbReference type="ARBA" id="ARBA00022723"/>
    </source>
</evidence>
<keyword evidence="4" id="KW-0804">Transcription</keyword>
<reference evidence="9" key="1">
    <citation type="submission" date="2019-06" db="EMBL/GenBank/DDBJ databases">
        <authorList>
            <person name="Broberg M."/>
        </authorList>
    </citation>
    <scope>NUCLEOTIDE SEQUENCE [LARGE SCALE GENOMIC DNA]</scope>
</reference>
<dbReference type="GO" id="GO:0005634">
    <property type="term" value="C:nucleus"/>
    <property type="evidence" value="ECO:0007669"/>
    <property type="project" value="UniProtKB-SubCell"/>
</dbReference>
<evidence type="ECO:0000256" key="1">
    <source>
        <dbReference type="ARBA" id="ARBA00004123"/>
    </source>
</evidence>
<dbReference type="GO" id="GO:0000981">
    <property type="term" value="F:DNA-binding transcription factor activity, RNA polymerase II-specific"/>
    <property type="evidence" value="ECO:0007669"/>
    <property type="project" value="InterPro"/>
</dbReference>
<dbReference type="InterPro" id="IPR036864">
    <property type="entry name" value="Zn2-C6_fun-type_DNA-bd_sf"/>
</dbReference>
<feature type="region of interest" description="Disordered" evidence="6">
    <location>
        <begin position="37"/>
        <end position="73"/>
    </location>
</feature>
<dbReference type="EMBL" id="CABFOC020000045">
    <property type="protein sequence ID" value="CAH0053861.1"/>
    <property type="molecule type" value="Genomic_DNA"/>
</dbReference>
<evidence type="ECO:0000256" key="3">
    <source>
        <dbReference type="ARBA" id="ARBA00023015"/>
    </source>
</evidence>
<evidence type="ECO:0000313" key="9">
    <source>
        <dbReference type="Proteomes" id="UP000775872"/>
    </source>
</evidence>
<keyword evidence="2" id="KW-0479">Metal-binding</keyword>
<evidence type="ECO:0000256" key="4">
    <source>
        <dbReference type="ARBA" id="ARBA00023163"/>
    </source>
</evidence>
<comment type="subcellular location">
    <subcellularLocation>
        <location evidence="1">Nucleus</location>
    </subcellularLocation>
</comment>
<dbReference type="Gene3D" id="4.10.240.10">
    <property type="entry name" value="Zn(2)-C6 fungal-type DNA-binding domain"/>
    <property type="match status" value="1"/>
</dbReference>
<organism evidence="8 9">
    <name type="scientific">Clonostachys solani</name>
    <dbReference type="NCBI Taxonomy" id="160281"/>
    <lineage>
        <taxon>Eukaryota</taxon>
        <taxon>Fungi</taxon>
        <taxon>Dikarya</taxon>
        <taxon>Ascomycota</taxon>
        <taxon>Pezizomycotina</taxon>
        <taxon>Sordariomycetes</taxon>
        <taxon>Hypocreomycetidae</taxon>
        <taxon>Hypocreales</taxon>
        <taxon>Bionectriaceae</taxon>
        <taxon>Clonostachys</taxon>
    </lineage>
</organism>
<keyword evidence="5" id="KW-0539">Nucleus</keyword>
<dbReference type="PROSITE" id="PS50048">
    <property type="entry name" value="ZN2_CY6_FUNGAL_2"/>
    <property type="match status" value="1"/>
</dbReference>
<feature type="domain" description="Zn(2)-C6 fungal-type" evidence="7">
    <location>
        <begin position="6"/>
        <end position="36"/>
    </location>
</feature>
<comment type="caution">
    <text evidence="8">The sequence shown here is derived from an EMBL/GenBank/DDBJ whole genome shotgun (WGS) entry which is preliminary data.</text>
</comment>
<dbReference type="CDD" id="cd12148">
    <property type="entry name" value="fungal_TF_MHR"/>
    <property type="match status" value="1"/>
</dbReference>
<dbReference type="CDD" id="cd00067">
    <property type="entry name" value="GAL4"/>
    <property type="match status" value="1"/>
</dbReference>
<dbReference type="PANTHER" id="PTHR47338:SF16">
    <property type="entry name" value="TRANSCRIPTION FACTOR, PUTATIVE (AFU_ORTHOLOGUE AFUA_2G09360)-RELATED"/>
    <property type="match status" value="1"/>
</dbReference>
<dbReference type="InterPro" id="IPR007219">
    <property type="entry name" value="XnlR_reg_dom"/>
</dbReference>
<dbReference type="Pfam" id="PF04082">
    <property type="entry name" value="Fungal_trans"/>
    <property type="match status" value="1"/>
</dbReference>
<dbReference type="GO" id="GO:0008270">
    <property type="term" value="F:zinc ion binding"/>
    <property type="evidence" value="ECO:0007669"/>
    <property type="project" value="InterPro"/>
</dbReference>
<dbReference type="GO" id="GO:0003677">
    <property type="term" value="F:DNA binding"/>
    <property type="evidence" value="ECO:0007669"/>
    <property type="project" value="InterPro"/>
</dbReference>
<dbReference type="InterPro" id="IPR050815">
    <property type="entry name" value="TF_fung"/>
</dbReference>
<evidence type="ECO:0000256" key="5">
    <source>
        <dbReference type="ARBA" id="ARBA00023242"/>
    </source>
</evidence>
<dbReference type="Proteomes" id="UP000775872">
    <property type="component" value="Unassembled WGS sequence"/>
</dbReference>
<gene>
    <name evidence="8" type="ORF">CSOL1703_00005741</name>
</gene>
<proteinExistence type="predicted"/>
<dbReference type="PANTHER" id="PTHR47338">
    <property type="entry name" value="ZN(II)2CYS6 TRANSCRIPTION FACTOR (EUROFUNG)-RELATED"/>
    <property type="match status" value="1"/>
</dbReference>
<keyword evidence="3" id="KW-0805">Transcription regulation</keyword>
<sequence>MKYPKSCRQCRQSKRKCTRKGPGEPCDTCQRRRLRCDGQMRSHSTANAPLIPSVPWKDPQSSRTQSNPEKDTLSGLSRGIIVELVGHYLRAIHDKSHSLFHPPTLHSQIQNGTIGKALLYAICAIGSKFSGNPDARALGPCLVARSKQLLLADLENICLENLQTCILVATLCAGNCTRGTEALFLRGIAHSMADIMSLDSPTPGDTIVVAESKRRTWWSLFYSDRWCIYGLGLPCQMRDPPSTLSLPMDEKTFHNLRPDTDILDGPWQPGLWAQKLTLVQFFIPILELNRLAAKHNTSSSECELEVETLAQKLKNWEDSLPDYAQMSLGNLHKQQEKGLGGVLLTLHLVYHHYSILLFFRFLEDQKTDSTVSRAYATRCKSHATMFNSLLRQSRQLKACEAVYPVVGHMVTVASAVLLHTLLFGDLDESRAARQELEENFEALLELTQYWPSVSKMIKRLTRFQNMCLLSTDSRPHQLDGWMVRFLIERAISLTERHLDTTPSMPELESEVISSKAREFSQLGRFMNFKNS</sequence>
<accession>A0A9N9ZE36</accession>
<dbReference type="InterPro" id="IPR001138">
    <property type="entry name" value="Zn2Cys6_DnaBD"/>
</dbReference>